<dbReference type="PANTHER" id="PTHR43303">
    <property type="entry name" value="NADPH DEHYDROGENASE C23G7.10C-RELATED"/>
    <property type="match status" value="1"/>
</dbReference>
<dbReference type="SUPFAM" id="SSF51395">
    <property type="entry name" value="FMN-linked oxidoreductases"/>
    <property type="match status" value="1"/>
</dbReference>
<dbReference type="InterPro" id="IPR001155">
    <property type="entry name" value="OxRdtase_FMN_N"/>
</dbReference>
<dbReference type="CDD" id="cd02932">
    <property type="entry name" value="OYE_YqiM_FMN"/>
    <property type="match status" value="1"/>
</dbReference>
<dbReference type="Pfam" id="PF00724">
    <property type="entry name" value="Oxidored_FMN"/>
    <property type="match status" value="1"/>
</dbReference>
<dbReference type="RefSeq" id="WP_241447296.1">
    <property type="nucleotide sequence ID" value="NZ_JAKZHW010000001.1"/>
</dbReference>
<proteinExistence type="predicted"/>
<dbReference type="InterPro" id="IPR044152">
    <property type="entry name" value="YqjM-like"/>
</dbReference>
<evidence type="ECO:0000313" key="4">
    <source>
        <dbReference type="Proteomes" id="UP001203058"/>
    </source>
</evidence>
<evidence type="ECO:0000313" key="3">
    <source>
        <dbReference type="EMBL" id="MCH8616499.1"/>
    </source>
</evidence>
<dbReference type="InterPro" id="IPR036188">
    <property type="entry name" value="FAD/NAD-bd_sf"/>
</dbReference>
<dbReference type="Gene3D" id="3.30.9.20">
    <property type="match status" value="1"/>
</dbReference>
<dbReference type="PRINTS" id="PR00420">
    <property type="entry name" value="RNGMNOXGNASE"/>
</dbReference>
<dbReference type="EMBL" id="JAKZHW010000001">
    <property type="protein sequence ID" value="MCH8616499.1"/>
    <property type="molecule type" value="Genomic_DNA"/>
</dbReference>
<dbReference type="Pfam" id="PF01494">
    <property type="entry name" value="FAD_binding_3"/>
    <property type="match status" value="1"/>
</dbReference>
<reference evidence="3 4" key="1">
    <citation type="submission" date="2022-03" db="EMBL/GenBank/DDBJ databases">
        <authorList>
            <person name="Jo J.-H."/>
            <person name="Im W.-T."/>
        </authorList>
    </citation>
    <scope>NUCLEOTIDE SEQUENCE [LARGE SCALE GENOMIC DNA]</scope>
    <source>
        <strain evidence="3 4">SM33</strain>
    </source>
</reference>
<evidence type="ECO:0000259" key="1">
    <source>
        <dbReference type="Pfam" id="PF00724"/>
    </source>
</evidence>
<name>A0ABS9VNE7_9SPHN</name>
<accession>A0ABS9VNE7</accession>
<protein>
    <submittedName>
        <fullName evidence="3">Bifunctional salicylyl-CoA 5-hydroxylase/oxidoreductase</fullName>
    </submittedName>
</protein>
<dbReference type="SUPFAM" id="SSF51905">
    <property type="entry name" value="FAD/NAD(P)-binding domain"/>
    <property type="match status" value="1"/>
</dbReference>
<dbReference type="InterPro" id="IPR002938">
    <property type="entry name" value="FAD-bd"/>
</dbReference>
<dbReference type="Proteomes" id="UP001203058">
    <property type="component" value="Unassembled WGS sequence"/>
</dbReference>
<gene>
    <name evidence="3" type="ORF">LZ016_10350</name>
</gene>
<dbReference type="Gene3D" id="3.50.50.60">
    <property type="entry name" value="FAD/NAD(P)-binding domain"/>
    <property type="match status" value="1"/>
</dbReference>
<dbReference type="InterPro" id="IPR013785">
    <property type="entry name" value="Aldolase_TIM"/>
</dbReference>
<keyword evidence="4" id="KW-1185">Reference proteome</keyword>
<comment type="caution">
    <text evidence="3">The sequence shown here is derived from an EMBL/GenBank/DDBJ whole genome shotgun (WGS) entry which is preliminary data.</text>
</comment>
<sequence length="767" mass="85639">MKIACVGAGPAGLYFAISMKLRDPSHDITVFERNAPGVTFGWGVVFSDQTVENLQANDPKSAKIIADEFAHWDDIDVQFGGETITSSGHGFIGIGRKRLLEILQDRARELGVAIEFNAECDPADPKWREYDLVIASDGINSRFRDAYEDAFGVDVDVRANKFVWLGTSKVFDAFTFAFEKTEHGWIWAHAYRFAADCSTFIVECSEETWRNFGFDKMEQAEAIAACEKLFAKYLDRHKLMTNAAHLRGSAAWLNFRRIKCERWSTGNVILLGDAAHTAHFSVGSGTKLALEDAIKLAEVLNRPGLSLEAAMDEYVAERNLEVLKLQNSARNSTEWFETLERYTHFEPLQFAYSLLTRSQRISHENLRLRDREWLESVERWFWKRATDGRSNKTAPPMFAPFKLREMQLENRITVSPMAMYSAVDGTPNDFHFVHYGERAMGGAGLVFTEMTCVSPEGRISPGCTGMWNGEQVAAWKRIVGFVHANSKAKICLQLGHSGAKGSTRVGWEEDNAPLPDGNWPVMAASDVAWSPVNQVPTPMTRADMDVVRDQFVTAVRMGAEASFDMIELHSAHGYLLSGFLTPLQNKRTDEYGGSLENRLRYPLEVFAAMRAAWPSEKPMSVRISATDWAGDQGITPEDAVEIAEAFAREGADLIDVSAGQTWTGAKPVYGRMFQTPFSDKLRNEARLATMAVGNIYEPDHANSILAAGRADLVALARPHLIDPFWTLRAAAQLEYRHVHVPPQYLNGMAQLARNLKRDAEAAAALKV</sequence>
<dbReference type="NCBIfam" id="NF006101">
    <property type="entry name" value="PRK08255.1"/>
    <property type="match status" value="1"/>
</dbReference>
<dbReference type="Gene3D" id="3.20.20.70">
    <property type="entry name" value="Aldolase class I"/>
    <property type="match status" value="1"/>
</dbReference>
<feature type="domain" description="NADH:flavin oxidoreductase/NADH oxidase N-terminal" evidence="1">
    <location>
        <begin position="397"/>
        <end position="734"/>
    </location>
</feature>
<dbReference type="PANTHER" id="PTHR43303:SF3">
    <property type="entry name" value="BLR3436 PROTEIN"/>
    <property type="match status" value="1"/>
</dbReference>
<feature type="domain" description="FAD-binding" evidence="2">
    <location>
        <begin position="131"/>
        <end position="319"/>
    </location>
</feature>
<evidence type="ECO:0000259" key="2">
    <source>
        <dbReference type="Pfam" id="PF01494"/>
    </source>
</evidence>
<organism evidence="3 4">
    <name type="scientific">Sphingomonas telluris</name>
    <dbReference type="NCBI Taxonomy" id="2907998"/>
    <lineage>
        <taxon>Bacteria</taxon>
        <taxon>Pseudomonadati</taxon>
        <taxon>Pseudomonadota</taxon>
        <taxon>Alphaproteobacteria</taxon>
        <taxon>Sphingomonadales</taxon>
        <taxon>Sphingomonadaceae</taxon>
        <taxon>Sphingomonas</taxon>
    </lineage>
</organism>